<dbReference type="InterPro" id="IPR013783">
    <property type="entry name" value="Ig-like_fold"/>
</dbReference>
<comment type="subcellular location">
    <subcellularLocation>
        <location evidence="1">Cell membrane</location>
        <topology evidence="1">Single-pass type I membrane protein</topology>
    </subcellularLocation>
</comment>
<evidence type="ECO:0000259" key="11">
    <source>
        <dbReference type="PROSITE" id="PS50835"/>
    </source>
</evidence>
<evidence type="ECO:0000256" key="5">
    <source>
        <dbReference type="ARBA" id="ARBA00022989"/>
    </source>
</evidence>
<dbReference type="SUPFAM" id="SSF48726">
    <property type="entry name" value="Immunoglobulin"/>
    <property type="match status" value="1"/>
</dbReference>
<dbReference type="InterPro" id="IPR003599">
    <property type="entry name" value="Ig_sub"/>
</dbReference>
<keyword evidence="3" id="KW-0812">Transmembrane</keyword>
<evidence type="ECO:0000256" key="9">
    <source>
        <dbReference type="ARBA" id="ARBA00023180"/>
    </source>
</evidence>
<accession>A0A5A9NPL8</accession>
<dbReference type="GO" id="GO:0071222">
    <property type="term" value="P:cellular response to lipopolysaccharide"/>
    <property type="evidence" value="ECO:0007669"/>
    <property type="project" value="TreeGrafter"/>
</dbReference>
<dbReference type="InterPro" id="IPR036179">
    <property type="entry name" value="Ig-like_dom_sf"/>
</dbReference>
<keyword evidence="4" id="KW-0732">Signal</keyword>
<keyword evidence="8" id="KW-0675">Receptor</keyword>
<keyword evidence="2" id="KW-1003">Cell membrane</keyword>
<comment type="caution">
    <text evidence="12">The sequence shown here is derived from an EMBL/GenBank/DDBJ whole genome shotgun (WGS) entry which is preliminary data.</text>
</comment>
<feature type="domain" description="Ig-like" evidence="11">
    <location>
        <begin position="22"/>
        <end position="125"/>
    </location>
</feature>
<dbReference type="InterPro" id="IPR013106">
    <property type="entry name" value="Ig_V-set"/>
</dbReference>
<evidence type="ECO:0000256" key="1">
    <source>
        <dbReference type="ARBA" id="ARBA00004251"/>
    </source>
</evidence>
<dbReference type="GO" id="GO:0006955">
    <property type="term" value="P:immune response"/>
    <property type="evidence" value="ECO:0007669"/>
    <property type="project" value="TreeGrafter"/>
</dbReference>
<name>A0A5A9NPL8_9TELE</name>
<dbReference type="SMART" id="SM00409">
    <property type="entry name" value="IG"/>
    <property type="match status" value="1"/>
</dbReference>
<evidence type="ECO:0000313" key="12">
    <source>
        <dbReference type="EMBL" id="KAA0711922.1"/>
    </source>
</evidence>
<evidence type="ECO:0000256" key="6">
    <source>
        <dbReference type="ARBA" id="ARBA00023136"/>
    </source>
</evidence>
<dbReference type="GO" id="GO:0031295">
    <property type="term" value="P:T cell costimulation"/>
    <property type="evidence" value="ECO:0007669"/>
    <property type="project" value="TreeGrafter"/>
</dbReference>
<dbReference type="SMART" id="SM00406">
    <property type="entry name" value="IGv"/>
    <property type="match status" value="1"/>
</dbReference>
<gene>
    <name evidence="12" type="ORF">E1301_Tti013524</name>
</gene>
<keyword evidence="10" id="KW-0393">Immunoglobulin domain</keyword>
<dbReference type="AlphaFoldDB" id="A0A5A9NPL8"/>
<dbReference type="PANTHER" id="PTHR25466">
    <property type="entry name" value="T-LYMPHOCYTE ACTIVATION ANTIGEN"/>
    <property type="match status" value="1"/>
</dbReference>
<evidence type="ECO:0000256" key="2">
    <source>
        <dbReference type="ARBA" id="ARBA00022475"/>
    </source>
</evidence>
<dbReference type="GO" id="GO:0042130">
    <property type="term" value="P:negative regulation of T cell proliferation"/>
    <property type="evidence" value="ECO:0007669"/>
    <property type="project" value="TreeGrafter"/>
</dbReference>
<evidence type="ECO:0000256" key="10">
    <source>
        <dbReference type="ARBA" id="ARBA00023319"/>
    </source>
</evidence>
<dbReference type="Pfam" id="PF07686">
    <property type="entry name" value="V-set"/>
    <property type="match status" value="1"/>
</dbReference>
<evidence type="ECO:0000256" key="4">
    <source>
        <dbReference type="ARBA" id="ARBA00022729"/>
    </source>
</evidence>
<dbReference type="InterPro" id="IPR007110">
    <property type="entry name" value="Ig-like_dom"/>
</dbReference>
<dbReference type="FunFam" id="2.60.40.10:FF:000142">
    <property type="entry name" value="V-set domain-containing T-cell activation inhibitor 1"/>
    <property type="match status" value="1"/>
</dbReference>
<keyword evidence="9" id="KW-0325">Glycoprotein</keyword>
<reference evidence="12 13" key="1">
    <citation type="journal article" date="2019" name="Mol. Ecol. Resour.">
        <title>Chromosome-level genome assembly of Triplophysa tibetana, a fish adapted to the harsh high-altitude environment of the Tibetan Plateau.</title>
        <authorList>
            <person name="Yang X."/>
            <person name="Liu H."/>
            <person name="Ma Z."/>
            <person name="Zou Y."/>
            <person name="Zou M."/>
            <person name="Mao Y."/>
            <person name="Li X."/>
            <person name="Wang H."/>
            <person name="Chen T."/>
            <person name="Wang W."/>
            <person name="Yang R."/>
        </authorList>
    </citation>
    <scope>NUCLEOTIDE SEQUENCE [LARGE SCALE GENOMIC DNA]</scope>
    <source>
        <strain evidence="12">TTIB1903HZAU</strain>
        <tissue evidence="12">Muscle</tissue>
    </source>
</reference>
<keyword evidence="13" id="KW-1185">Reference proteome</keyword>
<dbReference type="Gene3D" id="2.60.40.10">
    <property type="entry name" value="Immunoglobulins"/>
    <property type="match status" value="1"/>
</dbReference>
<keyword evidence="7" id="KW-1015">Disulfide bond</keyword>
<protein>
    <recommendedName>
        <fullName evidence="11">Ig-like domain-containing protein</fullName>
    </recommendedName>
</protein>
<dbReference type="EMBL" id="SOYY01000014">
    <property type="protein sequence ID" value="KAA0711922.1"/>
    <property type="molecule type" value="Genomic_DNA"/>
</dbReference>
<keyword evidence="5" id="KW-1133">Transmembrane helix</keyword>
<dbReference type="Proteomes" id="UP000324632">
    <property type="component" value="Chromosome 14"/>
</dbReference>
<dbReference type="GO" id="GO:0042102">
    <property type="term" value="P:positive regulation of T cell proliferation"/>
    <property type="evidence" value="ECO:0007669"/>
    <property type="project" value="TreeGrafter"/>
</dbReference>
<keyword evidence="6" id="KW-0472">Membrane</keyword>
<proteinExistence type="predicted"/>
<evidence type="ECO:0000256" key="8">
    <source>
        <dbReference type="ARBA" id="ARBA00023170"/>
    </source>
</evidence>
<dbReference type="PANTHER" id="PTHR25466:SF14">
    <property type="entry name" value="BUTYROPHILIN SUBFAMILY 2 MEMBER A2-LIKE-RELATED"/>
    <property type="match status" value="1"/>
</dbReference>
<dbReference type="PROSITE" id="PS50835">
    <property type="entry name" value="IG_LIKE"/>
    <property type="match status" value="1"/>
</dbReference>
<sequence length="149" mass="17141">MSRPETVLHRMQNFNAYRCCLPVLVLLINRASPHLIVNGFEGETVILECVHKNVEVAKHQLEVHWRHNDIHNVYDIMHGKISVKEQHSVYKNRVSVVLEKCKTGNFSLKLENLQRSDEGIYLCFVPAVDVFQNVELVVKGVLLLLCIRA</sequence>
<evidence type="ECO:0000256" key="7">
    <source>
        <dbReference type="ARBA" id="ARBA00023157"/>
    </source>
</evidence>
<evidence type="ECO:0000313" key="13">
    <source>
        <dbReference type="Proteomes" id="UP000324632"/>
    </source>
</evidence>
<dbReference type="GO" id="GO:0009897">
    <property type="term" value="C:external side of plasma membrane"/>
    <property type="evidence" value="ECO:0007669"/>
    <property type="project" value="TreeGrafter"/>
</dbReference>
<evidence type="ECO:0000256" key="3">
    <source>
        <dbReference type="ARBA" id="ARBA00022692"/>
    </source>
</evidence>
<dbReference type="GO" id="GO:0007166">
    <property type="term" value="P:cell surface receptor signaling pathway"/>
    <property type="evidence" value="ECO:0007669"/>
    <property type="project" value="TreeGrafter"/>
</dbReference>
<organism evidence="12 13">
    <name type="scientific">Triplophysa tibetana</name>
    <dbReference type="NCBI Taxonomy" id="1572043"/>
    <lineage>
        <taxon>Eukaryota</taxon>
        <taxon>Metazoa</taxon>
        <taxon>Chordata</taxon>
        <taxon>Craniata</taxon>
        <taxon>Vertebrata</taxon>
        <taxon>Euteleostomi</taxon>
        <taxon>Actinopterygii</taxon>
        <taxon>Neopterygii</taxon>
        <taxon>Teleostei</taxon>
        <taxon>Ostariophysi</taxon>
        <taxon>Cypriniformes</taxon>
        <taxon>Nemacheilidae</taxon>
        <taxon>Triplophysa</taxon>
    </lineage>
</organism>
<dbReference type="InterPro" id="IPR051713">
    <property type="entry name" value="T-cell_Activation_Regulation"/>
</dbReference>